<feature type="transmembrane region" description="Helical" evidence="1">
    <location>
        <begin position="115"/>
        <end position="136"/>
    </location>
</feature>
<feature type="transmembrane region" description="Helical" evidence="1">
    <location>
        <begin position="156"/>
        <end position="175"/>
    </location>
</feature>
<keyword evidence="1" id="KW-0472">Membrane</keyword>
<keyword evidence="3" id="KW-1185">Reference proteome</keyword>
<dbReference type="GeneID" id="91346224"/>
<dbReference type="PANTHER" id="PTHR43471:SF12">
    <property type="entry name" value="HYPOTHETICAL MEMBRANE PROTEIN, CONSERVED"/>
    <property type="match status" value="1"/>
</dbReference>
<dbReference type="EMBL" id="CP109495">
    <property type="protein sequence ID" value="WUX50879.1"/>
    <property type="molecule type" value="Genomic_DNA"/>
</dbReference>
<reference evidence="2" key="1">
    <citation type="submission" date="2022-10" db="EMBL/GenBank/DDBJ databases">
        <title>The complete genomes of actinobacterial strains from the NBC collection.</title>
        <authorList>
            <person name="Joergensen T.S."/>
            <person name="Alvarez Arevalo M."/>
            <person name="Sterndorff E.B."/>
            <person name="Faurdal D."/>
            <person name="Vuksanovic O."/>
            <person name="Mourched A.-S."/>
            <person name="Charusanti P."/>
            <person name="Shaw S."/>
            <person name="Blin K."/>
            <person name="Weber T."/>
        </authorList>
    </citation>
    <scope>NUCLEOTIDE SEQUENCE</scope>
    <source>
        <strain evidence="2">NBC_01432</strain>
    </source>
</reference>
<dbReference type="PANTHER" id="PTHR43471">
    <property type="entry name" value="ABC TRANSPORTER PERMEASE"/>
    <property type="match status" value="1"/>
</dbReference>
<dbReference type="Pfam" id="PF12679">
    <property type="entry name" value="ABC2_membrane_2"/>
    <property type="match status" value="1"/>
</dbReference>
<sequence length="256" mass="26709">MSAAIFAKYLSDGRRSLTGWAVGIALVGMVYGSTYPSQRENTASLPEALREGLNIDASAAGYLHASVFGIVLPLLAMIYGVTAGTRAVAAEEESGQLDLLLAHPVTRTQVAAERFGALSAGAVGVGLLVWVALLAIRDSAELTSVTPVEFLAQCLSLSLLAILFGALAIGLGAAVGRKAAVLVGSAVIGVVSYTLHAFAGQIGADWLAYVSPFHYYIGGQPLRHGFQWVDMFVLAAAALVLFGLGVSRFNRRDINS</sequence>
<protein>
    <submittedName>
        <fullName evidence="2">ABC transporter permease</fullName>
    </submittedName>
</protein>
<gene>
    <name evidence="2" type="ORF">OG442_04610</name>
</gene>
<proteinExistence type="predicted"/>
<evidence type="ECO:0000313" key="3">
    <source>
        <dbReference type="Proteomes" id="UP001432209"/>
    </source>
</evidence>
<accession>A0ABZ1ZX84</accession>
<name>A0ABZ1ZX84_STRNV</name>
<evidence type="ECO:0000313" key="2">
    <source>
        <dbReference type="EMBL" id="WUX50879.1"/>
    </source>
</evidence>
<dbReference type="RefSeq" id="WP_069628085.1">
    <property type="nucleotide sequence ID" value="NZ_CP108849.2"/>
</dbReference>
<feature type="transmembrane region" description="Helical" evidence="1">
    <location>
        <begin position="182"/>
        <end position="204"/>
    </location>
</feature>
<keyword evidence="1" id="KW-1133">Transmembrane helix</keyword>
<dbReference type="Proteomes" id="UP001432209">
    <property type="component" value="Chromosome"/>
</dbReference>
<keyword evidence="1" id="KW-0812">Transmembrane</keyword>
<organism evidence="2 3">
    <name type="scientific">Streptomyces niveus</name>
    <name type="common">Streptomyces spheroides</name>
    <dbReference type="NCBI Taxonomy" id="193462"/>
    <lineage>
        <taxon>Bacteria</taxon>
        <taxon>Bacillati</taxon>
        <taxon>Actinomycetota</taxon>
        <taxon>Actinomycetes</taxon>
        <taxon>Kitasatosporales</taxon>
        <taxon>Streptomycetaceae</taxon>
        <taxon>Streptomyces</taxon>
    </lineage>
</organism>
<evidence type="ECO:0000256" key="1">
    <source>
        <dbReference type="SAM" id="Phobius"/>
    </source>
</evidence>
<feature type="transmembrane region" description="Helical" evidence="1">
    <location>
        <begin position="59"/>
        <end position="81"/>
    </location>
</feature>
<feature type="transmembrane region" description="Helical" evidence="1">
    <location>
        <begin position="224"/>
        <end position="246"/>
    </location>
</feature>